<sequence length="515" mass="55824">MTIMSTGSTSSRSSTSTHDRQDSNGAAAQPPRRERERRPSTSKRLAAMATQQLRSSQFGPNFLQDIARKGMPVTYDKSRDGKFRVVTGAEAAELAQSVLGRKGSGNSRKHHQQPVVLALPRPVEAGRKAVDLWRSWRGHTGTHRKQGTGDLIGDEFDKHDKLDKAFDKALKTLEREYKRQSVLSIPSNDETLGRSNSRKSDRSDSTSRSHKSACSNASVNSDRQRVPGTPDQAGDVLAELPVPNSKSLSSFGKTNSSVASLPLLNMMPNVPLSHQPKLRVVNPDSSSQFSSNASRTHGSSAPRSSRRRYNSEAPTPSAHVGHRVEGTPLRRSSSDTPDNGSEELLIVLVDENTAAWHGLERRASTRSTPTRNAVRESPWNGPLARSPTAQSPHGASRRRYEVPLQLSIPDSDEDEDDTSEDEYPVIPMKELLALTGRIPPAYPASYASPPVVPLNMSLSGGSASAPVIPNYSPYSTGSSLSAGSPFIPTYSTPQTPLQPLSATYPYAHPYAGIPL</sequence>
<dbReference type="EMBL" id="VDMD01000004">
    <property type="protein sequence ID" value="TRM66238.1"/>
    <property type="molecule type" value="Genomic_DNA"/>
</dbReference>
<organism evidence="2 3">
    <name type="scientific">Schizophyllum amplum</name>
    <dbReference type="NCBI Taxonomy" id="97359"/>
    <lineage>
        <taxon>Eukaryota</taxon>
        <taxon>Fungi</taxon>
        <taxon>Dikarya</taxon>
        <taxon>Basidiomycota</taxon>
        <taxon>Agaricomycotina</taxon>
        <taxon>Agaricomycetes</taxon>
        <taxon>Agaricomycetidae</taxon>
        <taxon>Agaricales</taxon>
        <taxon>Schizophyllaceae</taxon>
        <taxon>Schizophyllum</taxon>
    </lineage>
</organism>
<name>A0A550CN67_9AGAR</name>
<feature type="compositionally biased region" description="Polar residues" evidence="1">
    <location>
        <begin position="330"/>
        <end position="339"/>
    </location>
</feature>
<feature type="compositionally biased region" description="Low complexity" evidence="1">
    <location>
        <begin position="1"/>
        <end position="16"/>
    </location>
</feature>
<feature type="region of interest" description="Disordered" evidence="1">
    <location>
        <begin position="1"/>
        <end position="60"/>
    </location>
</feature>
<accession>A0A550CN67</accession>
<evidence type="ECO:0000313" key="2">
    <source>
        <dbReference type="EMBL" id="TRM66238.1"/>
    </source>
</evidence>
<dbReference type="AlphaFoldDB" id="A0A550CN67"/>
<feature type="compositionally biased region" description="Acidic residues" evidence="1">
    <location>
        <begin position="410"/>
        <end position="422"/>
    </location>
</feature>
<protein>
    <submittedName>
        <fullName evidence="2">Uncharacterized protein</fullName>
    </submittedName>
</protein>
<dbReference type="OrthoDB" id="3048996at2759"/>
<feature type="compositionally biased region" description="Polar residues" evidence="1">
    <location>
        <begin position="49"/>
        <end position="59"/>
    </location>
</feature>
<feature type="compositionally biased region" description="Basic and acidic residues" evidence="1">
    <location>
        <begin position="198"/>
        <end position="207"/>
    </location>
</feature>
<evidence type="ECO:0000256" key="1">
    <source>
        <dbReference type="SAM" id="MobiDB-lite"/>
    </source>
</evidence>
<proteinExistence type="predicted"/>
<comment type="caution">
    <text evidence="2">The sequence shown here is derived from an EMBL/GenBank/DDBJ whole genome shotgun (WGS) entry which is preliminary data.</text>
</comment>
<reference evidence="2 3" key="1">
    <citation type="journal article" date="2019" name="New Phytol.">
        <title>Comparative genomics reveals unique wood-decay strategies and fruiting body development in the Schizophyllaceae.</title>
        <authorList>
            <person name="Almasi E."/>
            <person name="Sahu N."/>
            <person name="Krizsan K."/>
            <person name="Balint B."/>
            <person name="Kovacs G.M."/>
            <person name="Kiss B."/>
            <person name="Cseklye J."/>
            <person name="Drula E."/>
            <person name="Henrissat B."/>
            <person name="Nagy I."/>
            <person name="Chovatia M."/>
            <person name="Adam C."/>
            <person name="LaButti K."/>
            <person name="Lipzen A."/>
            <person name="Riley R."/>
            <person name="Grigoriev I.V."/>
            <person name="Nagy L.G."/>
        </authorList>
    </citation>
    <scope>NUCLEOTIDE SEQUENCE [LARGE SCALE GENOMIC DNA]</scope>
    <source>
        <strain evidence="2 3">NL-1724</strain>
    </source>
</reference>
<evidence type="ECO:0000313" key="3">
    <source>
        <dbReference type="Proteomes" id="UP000320762"/>
    </source>
</evidence>
<feature type="region of interest" description="Disordered" evidence="1">
    <location>
        <begin position="182"/>
        <end position="237"/>
    </location>
</feature>
<feature type="compositionally biased region" description="Polar residues" evidence="1">
    <location>
        <begin position="283"/>
        <end position="303"/>
    </location>
</feature>
<keyword evidence="3" id="KW-1185">Reference proteome</keyword>
<gene>
    <name evidence="2" type="ORF">BD626DRAFT_199221</name>
</gene>
<feature type="region of interest" description="Disordered" evidence="1">
    <location>
        <begin position="359"/>
        <end position="422"/>
    </location>
</feature>
<feature type="region of interest" description="Disordered" evidence="1">
    <location>
        <begin position="275"/>
        <end position="340"/>
    </location>
</feature>
<dbReference type="Proteomes" id="UP000320762">
    <property type="component" value="Unassembled WGS sequence"/>
</dbReference>